<dbReference type="InterPro" id="IPR001356">
    <property type="entry name" value="HD"/>
</dbReference>
<dbReference type="PROSITE" id="PS00027">
    <property type="entry name" value="HOMEOBOX_1"/>
    <property type="match status" value="1"/>
</dbReference>
<dbReference type="SMART" id="SM00389">
    <property type="entry name" value="HOX"/>
    <property type="match status" value="1"/>
</dbReference>
<dbReference type="Gene3D" id="1.10.10.60">
    <property type="entry name" value="Homeodomain-like"/>
    <property type="match status" value="1"/>
</dbReference>
<evidence type="ECO:0000256" key="7">
    <source>
        <dbReference type="SAM" id="MobiDB-lite"/>
    </source>
</evidence>
<organism evidence="9">
    <name type="scientific">Macaca mulatta</name>
    <name type="common">Rhesus macaque</name>
    <dbReference type="NCBI Taxonomy" id="9544"/>
    <lineage>
        <taxon>Eukaryota</taxon>
        <taxon>Metazoa</taxon>
        <taxon>Chordata</taxon>
        <taxon>Craniata</taxon>
        <taxon>Vertebrata</taxon>
        <taxon>Euteleostomi</taxon>
        <taxon>Mammalia</taxon>
        <taxon>Eutheria</taxon>
        <taxon>Euarchontoglires</taxon>
        <taxon>Primates</taxon>
        <taxon>Haplorrhini</taxon>
        <taxon>Catarrhini</taxon>
        <taxon>Cercopithecidae</taxon>
        <taxon>Cercopithecinae</taxon>
        <taxon>Macaca</taxon>
    </lineage>
</organism>
<keyword evidence="4 5" id="KW-0539">Nucleus</keyword>
<proteinExistence type="predicted"/>
<evidence type="ECO:0000256" key="2">
    <source>
        <dbReference type="ARBA" id="ARBA00023125"/>
    </source>
</evidence>
<evidence type="ECO:0000256" key="5">
    <source>
        <dbReference type="PROSITE-ProRule" id="PRU00108"/>
    </source>
</evidence>
<comment type="subcellular location">
    <subcellularLocation>
        <location evidence="1 5 6">Nucleus</location>
    </subcellularLocation>
</comment>
<dbReference type="AlphaFoldDB" id="G7NNL4"/>
<feature type="non-terminal residue" evidence="9">
    <location>
        <position position="223"/>
    </location>
</feature>
<dbReference type="PANTHER" id="PTHR45793">
    <property type="entry name" value="HOMEOBOX PROTEIN"/>
    <property type="match status" value="1"/>
</dbReference>
<dbReference type="Proteomes" id="UP000013456">
    <property type="component" value="Chromosome 19"/>
</dbReference>
<evidence type="ECO:0000259" key="8">
    <source>
        <dbReference type="PROSITE" id="PS50071"/>
    </source>
</evidence>
<evidence type="ECO:0000256" key="4">
    <source>
        <dbReference type="ARBA" id="ARBA00023242"/>
    </source>
</evidence>
<feature type="compositionally biased region" description="Basic and acidic residues" evidence="7">
    <location>
        <begin position="135"/>
        <end position="146"/>
    </location>
</feature>
<evidence type="ECO:0000256" key="3">
    <source>
        <dbReference type="ARBA" id="ARBA00023155"/>
    </source>
</evidence>
<feature type="region of interest" description="Disordered" evidence="7">
    <location>
        <begin position="91"/>
        <end position="111"/>
    </location>
</feature>
<dbReference type="GO" id="GO:0003677">
    <property type="term" value="F:DNA binding"/>
    <property type="evidence" value="ECO:0007669"/>
    <property type="project" value="UniProtKB-UniRule"/>
</dbReference>
<protein>
    <recommendedName>
        <fullName evidence="8">Homeobox domain-containing protein</fullName>
    </recommendedName>
</protein>
<dbReference type="PROSITE" id="PS50071">
    <property type="entry name" value="HOMEOBOX_2"/>
    <property type="match status" value="1"/>
</dbReference>
<feature type="domain" description="Homeobox" evidence="8">
    <location>
        <begin position="32"/>
        <end position="92"/>
    </location>
</feature>
<dbReference type="GO" id="GO:0005634">
    <property type="term" value="C:nucleus"/>
    <property type="evidence" value="ECO:0007669"/>
    <property type="project" value="UniProtKB-SubCell"/>
</dbReference>
<dbReference type="InterPro" id="IPR017970">
    <property type="entry name" value="Homeobox_CS"/>
</dbReference>
<evidence type="ECO:0000256" key="6">
    <source>
        <dbReference type="RuleBase" id="RU000682"/>
    </source>
</evidence>
<evidence type="ECO:0000313" key="9">
    <source>
        <dbReference type="EMBL" id="EHH30034.1"/>
    </source>
</evidence>
<dbReference type="EMBL" id="CM001271">
    <property type="protein sequence ID" value="EHH30034.1"/>
    <property type="molecule type" value="Genomic_DNA"/>
</dbReference>
<sequence>VTANYFQPHASVEPACQVGTWNLMQLSQERPRRERRQRTRFLSKQLTALREVLAKTMHPSLVTMGKLASTLQLDLSVVKIWFKNQRAKWKRQQRQRMQPWPSLGPSNQTLSVKEEETPSAITTANIHPVSPRISDANDHGLHEPSDIKNPGGAGASVRDSSWDSWAHDIEQICLGASNPPWASTVCEIDEFVKIYDLPGEDDTSSLNQYLFPVCLEYDQLQSS</sequence>
<feature type="non-terminal residue" evidence="9">
    <location>
        <position position="1"/>
    </location>
</feature>
<keyword evidence="3 5" id="KW-0371">Homeobox</keyword>
<dbReference type="SUPFAM" id="SSF46689">
    <property type="entry name" value="Homeodomain-like"/>
    <property type="match status" value="1"/>
</dbReference>
<accession>G7NNL4</accession>
<feature type="DNA-binding region" description="Homeobox" evidence="5">
    <location>
        <begin position="34"/>
        <end position="93"/>
    </location>
</feature>
<keyword evidence="2 5" id="KW-0238">DNA-binding</keyword>
<gene>
    <name evidence="9" type="ORF">EGK_10609</name>
</gene>
<dbReference type="Pfam" id="PF00046">
    <property type="entry name" value="Homeodomain"/>
    <property type="match status" value="1"/>
</dbReference>
<feature type="region of interest" description="Disordered" evidence="7">
    <location>
        <begin position="129"/>
        <end position="159"/>
    </location>
</feature>
<dbReference type="CDD" id="cd00086">
    <property type="entry name" value="homeodomain"/>
    <property type="match status" value="1"/>
</dbReference>
<reference evidence="9" key="1">
    <citation type="journal article" date="2011" name="Nat. Biotechnol.">
        <title>Genome sequencing and comparison of two nonhuman primate animal models, the cynomolgus and Chinese rhesus macaques.</title>
        <authorList>
            <person name="Yan G."/>
            <person name="Zhang G."/>
            <person name="Fang X."/>
            <person name="Zhang Y."/>
            <person name="Li C."/>
            <person name="Ling F."/>
            <person name="Cooper D.N."/>
            <person name="Li Q."/>
            <person name="Li Y."/>
            <person name="van Gool A.J."/>
            <person name="Du H."/>
            <person name="Chen J."/>
            <person name="Chen R."/>
            <person name="Zhang P."/>
            <person name="Huang Z."/>
            <person name="Thompson J.R."/>
            <person name="Meng Y."/>
            <person name="Bai Y."/>
            <person name="Wang J."/>
            <person name="Zhuo M."/>
            <person name="Wang T."/>
            <person name="Huang Y."/>
            <person name="Wei L."/>
            <person name="Li J."/>
            <person name="Wang Z."/>
            <person name="Hu H."/>
            <person name="Yang P."/>
            <person name="Le L."/>
            <person name="Stenson P.D."/>
            <person name="Li B."/>
            <person name="Liu X."/>
            <person name="Ball E.V."/>
            <person name="An N."/>
            <person name="Huang Q."/>
            <person name="Zhang Y."/>
            <person name="Fan W."/>
            <person name="Zhang X."/>
            <person name="Li Y."/>
            <person name="Wang W."/>
            <person name="Katze M.G."/>
            <person name="Su B."/>
            <person name="Nielsen R."/>
            <person name="Yang H."/>
            <person name="Wang J."/>
            <person name="Wang X."/>
            <person name="Wang J."/>
        </authorList>
    </citation>
    <scope>NUCLEOTIDE SEQUENCE [LARGE SCALE GENOMIC DNA]</scope>
    <source>
        <strain evidence="9">CR-5</strain>
    </source>
</reference>
<name>G7NNL4_MACMU</name>
<dbReference type="PANTHER" id="PTHR45793:SF18">
    <property type="entry name" value="PAIRED-LIKE HOMEODOMAIN TRANSCRIPTION FACTOR LEUTX"/>
    <property type="match status" value="1"/>
</dbReference>
<dbReference type="GO" id="GO:0000981">
    <property type="term" value="F:DNA-binding transcription factor activity, RNA polymerase II-specific"/>
    <property type="evidence" value="ECO:0007669"/>
    <property type="project" value="InterPro"/>
</dbReference>
<evidence type="ECO:0000256" key="1">
    <source>
        <dbReference type="ARBA" id="ARBA00004123"/>
    </source>
</evidence>
<dbReference type="InterPro" id="IPR009057">
    <property type="entry name" value="Homeodomain-like_sf"/>
</dbReference>